<dbReference type="Proteomes" id="UP000251561">
    <property type="component" value="Chromosome"/>
</dbReference>
<sequence length="238" mass="27743">MKNKAILISTFCLLFFYCQEKTKSHKKKVINIITDKSNSQPDKERAIQERDTITIEYLNKYNPYDYETKLSNGYSIEFKYFQKDKNSPTEMCLNLKKGDKTIDTLNIMGYGAPHKNLGYIGADYNKYFAFVNSFGSGNPHDFKLIEKQSGKIIKSGFIVDSFKNPELLLYAKGYDSLMLYDLEKKKDNLIENLNQSKVIDCMVSELNQVVKIKKATQKYVFIEIENHENKVVSKKYYR</sequence>
<evidence type="ECO:0000313" key="1">
    <source>
        <dbReference type="EMBL" id="AXB55124.1"/>
    </source>
</evidence>
<accession>A0A344LMI2</accession>
<proteinExistence type="predicted"/>
<organism evidence="1 2">
    <name type="scientific">Flavobacterium fluviale</name>
    <dbReference type="NCBI Taxonomy" id="2249356"/>
    <lineage>
        <taxon>Bacteria</taxon>
        <taxon>Pseudomonadati</taxon>
        <taxon>Bacteroidota</taxon>
        <taxon>Flavobacteriia</taxon>
        <taxon>Flavobacteriales</taxon>
        <taxon>Flavobacteriaceae</taxon>
        <taxon>Flavobacterium</taxon>
    </lineage>
</organism>
<reference evidence="1 2" key="1">
    <citation type="submission" date="2018-06" db="EMBL/GenBank/DDBJ databases">
        <title>Genome sequencing of Flavobacterium.</title>
        <authorList>
            <person name="Baek M.-G."/>
            <person name="Yi H."/>
        </authorList>
    </citation>
    <scope>NUCLEOTIDE SEQUENCE [LARGE SCALE GENOMIC DNA]</scope>
    <source>
        <strain evidence="1 2">HYN0086</strain>
    </source>
</reference>
<gene>
    <name evidence="1" type="ORF">HYN86_00280</name>
</gene>
<dbReference type="OrthoDB" id="1329959at2"/>
<protein>
    <submittedName>
        <fullName evidence="1">Uncharacterized protein</fullName>
    </submittedName>
</protein>
<name>A0A344LMI2_9FLAO</name>
<evidence type="ECO:0000313" key="2">
    <source>
        <dbReference type="Proteomes" id="UP000251561"/>
    </source>
</evidence>
<dbReference type="RefSeq" id="WP_113676268.1">
    <property type="nucleotide sequence ID" value="NZ_CP030261.1"/>
</dbReference>
<dbReference type="KEGG" id="ffl:HYN86_00280"/>
<keyword evidence="2" id="KW-1185">Reference proteome</keyword>
<dbReference type="AlphaFoldDB" id="A0A344LMI2"/>
<dbReference type="EMBL" id="CP030261">
    <property type="protein sequence ID" value="AXB55124.1"/>
    <property type="molecule type" value="Genomic_DNA"/>
</dbReference>